<dbReference type="InterPro" id="IPR044635">
    <property type="entry name" value="UBP14-like"/>
</dbReference>
<evidence type="ECO:0000256" key="4">
    <source>
        <dbReference type="ARBA" id="ARBA00022786"/>
    </source>
</evidence>
<evidence type="ECO:0000256" key="2">
    <source>
        <dbReference type="ARBA" id="ARBA00012759"/>
    </source>
</evidence>
<dbReference type="GO" id="GO:0043161">
    <property type="term" value="P:proteasome-mediated ubiquitin-dependent protein catabolic process"/>
    <property type="evidence" value="ECO:0007669"/>
    <property type="project" value="InterPro"/>
</dbReference>
<name>A0AAD6HRD1_9EURO</name>
<protein>
    <recommendedName>
        <fullName evidence="2">ubiquitinyl hydrolase 1</fullName>
        <ecNumber evidence="2">3.4.19.12</ecNumber>
    </recommendedName>
</protein>
<evidence type="ECO:0000256" key="3">
    <source>
        <dbReference type="ARBA" id="ARBA00022670"/>
    </source>
</evidence>
<dbReference type="Pfam" id="PF00443">
    <property type="entry name" value="UCH"/>
    <property type="match status" value="1"/>
</dbReference>
<feature type="region of interest" description="Disordered" evidence="7">
    <location>
        <begin position="437"/>
        <end position="456"/>
    </location>
</feature>
<evidence type="ECO:0000259" key="8">
    <source>
        <dbReference type="PROSITE" id="PS50235"/>
    </source>
</evidence>
<dbReference type="PANTHER" id="PTHR43982">
    <property type="entry name" value="UBIQUITIN CARBOXYL-TERMINAL HYDROLASE"/>
    <property type="match status" value="1"/>
</dbReference>
<dbReference type="PANTHER" id="PTHR43982:SF6">
    <property type="entry name" value="UBIQUITIN CARBOXYL-TERMINAL HYDROLASE 2-RELATED"/>
    <property type="match status" value="1"/>
</dbReference>
<dbReference type="InterPro" id="IPR001394">
    <property type="entry name" value="Peptidase_C19_UCH"/>
</dbReference>
<keyword evidence="3" id="KW-0645">Protease</keyword>
<dbReference type="GO" id="GO:0061136">
    <property type="term" value="P:regulation of proteasomal protein catabolic process"/>
    <property type="evidence" value="ECO:0007669"/>
    <property type="project" value="TreeGrafter"/>
</dbReference>
<comment type="caution">
    <text evidence="9">The sequence shown here is derived from an EMBL/GenBank/DDBJ whole genome shotgun (WGS) entry which is preliminary data.</text>
</comment>
<evidence type="ECO:0000313" key="10">
    <source>
        <dbReference type="Proteomes" id="UP001215712"/>
    </source>
</evidence>
<keyword evidence="10" id="KW-1185">Reference proteome</keyword>
<evidence type="ECO:0000256" key="7">
    <source>
        <dbReference type="SAM" id="MobiDB-lite"/>
    </source>
</evidence>
<evidence type="ECO:0000313" key="9">
    <source>
        <dbReference type="EMBL" id="KAJ5732615.1"/>
    </source>
</evidence>
<dbReference type="InterPro" id="IPR018200">
    <property type="entry name" value="USP_CS"/>
</dbReference>
<evidence type="ECO:0000256" key="5">
    <source>
        <dbReference type="ARBA" id="ARBA00022801"/>
    </source>
</evidence>
<dbReference type="EC" id="3.4.19.12" evidence="2"/>
<dbReference type="AlphaFoldDB" id="A0AAD6HRD1"/>
<organism evidence="9 10">
    <name type="scientific">Penicillium malachiteum</name>
    <dbReference type="NCBI Taxonomy" id="1324776"/>
    <lineage>
        <taxon>Eukaryota</taxon>
        <taxon>Fungi</taxon>
        <taxon>Dikarya</taxon>
        <taxon>Ascomycota</taxon>
        <taxon>Pezizomycotina</taxon>
        <taxon>Eurotiomycetes</taxon>
        <taxon>Eurotiomycetidae</taxon>
        <taxon>Eurotiales</taxon>
        <taxon>Aspergillaceae</taxon>
        <taxon>Penicillium</taxon>
    </lineage>
</organism>
<evidence type="ECO:0000256" key="1">
    <source>
        <dbReference type="ARBA" id="ARBA00000707"/>
    </source>
</evidence>
<dbReference type="PROSITE" id="PS00972">
    <property type="entry name" value="USP_1"/>
    <property type="match status" value="1"/>
</dbReference>
<sequence>MATGFIQKAGKTAPRLAEDIQLYDSASLVSTGRNLLSQAPPVFQEKYEGPLQYISSEACRHNYVIKQDQTHLARSEKARRGGMSKVVVNYGNHASASMNEPRGHIHHLVYKSGRQKSSGTNEEIMQTGQSAETFHYQCSHPSCSTAVSLRILSPIITPVHYFQLTNLDILRQRAGAAFAAQPERLEGVPFPSPITVLDNLRLYLNNALHHPDRSKTITSNNKRFMVSFGVGGEPCRELLDFLGFEYNKNDNTWEPPRPNPKATIPYQDGACIFLDDVIYELICLINNRPLSERPETRPPPLPPSANDDILHAMEAFDYPKSQRVQEFKMASSSYYEDLGTVEDMSSPLIIDSYQRQVLADPGNSARYLECLKEIGTLRGGEDGEMINQAVQQAYSEGRYTYDDVIEAYKFFGLRYDDHQYSDETIIEKFYALISASPSTPHHHHDPAPSPSTPSANPALLDAAIRHRLWLIGDSLGSQRIKAASEDSVGNFEQACAFLGVDEQTPDDFIVTMYTTKVSLPSWLFILYFLLIAITDTLTKISDQPWTKPLAIKALELIAQSRKSEGLEWFIKTGELVSGDMDIDDAYRMLQIPNRTVDEDAVVAAYTICIDENPGQIDVYGRALGVIAKEMDSTVLKSMAGISTNAGHHASEWPVGLTNIGNTCYLNSLLQFYFTIKPFRDLVGNIDKYQMNVTSEASVVAKKVGSRLVTVKEVNRSLRFVYELRLLFANMATSPKSSVTPTKELARLTLIGEGSESAISRRSMTGTAKEHGLGDIDGAPVLGPLGAPQSMGEKPMTTQTNVNDAGSEATLVSQPDGPHPATAIQAVATSSNSDQPPPVPSRPESDNREVSSGEFSSSQEFSLDSVNFGMQQDVTEVINNVLFQTQCAIRPREIALDGEQIDQVKDLFYGQTRSYITTSEGTRSQEERWSDIKINVALGPRDIYDAIDGAFDPQSIIVDNHEAEQYGAITCPPPVLQIQVQRVQFDPVKKTSYKSTNHLQLAETIYLDRYMDSSRPEILQKRRDCWGWKKRLVALQTRRNELLSTEYSKVSDTMKVLSRMDELVHQLSAHQENHSAGLRVEPTFLQEIQQIGLRVEPTFSQEIQQIASVVEKEIQAIDDEVQTTKKLIAEHFADSRALPYELYAVFIHRGSVSFGHYWIYIHDLQSGIWRKYNDEYVTKVDNLDEIFGCPDDTNPPTPYFLVYVHKDKKDILTGPVERSILESSVTNDSNDSNDSHAMEGIITETPWRAPMLSIRLTMNAL</sequence>
<feature type="region of interest" description="Disordered" evidence="7">
    <location>
        <begin position="827"/>
        <end position="857"/>
    </location>
</feature>
<keyword evidence="5" id="KW-0378">Hydrolase</keyword>
<dbReference type="GO" id="GO:0004843">
    <property type="term" value="F:cysteine-type deubiquitinase activity"/>
    <property type="evidence" value="ECO:0007669"/>
    <property type="project" value="UniProtKB-EC"/>
</dbReference>
<dbReference type="GO" id="GO:0070628">
    <property type="term" value="F:proteasome binding"/>
    <property type="evidence" value="ECO:0007669"/>
    <property type="project" value="TreeGrafter"/>
</dbReference>
<keyword evidence="4" id="KW-0833">Ubl conjugation pathway</keyword>
<dbReference type="EMBL" id="JAQJAN010000004">
    <property type="protein sequence ID" value="KAJ5732615.1"/>
    <property type="molecule type" value="Genomic_DNA"/>
</dbReference>
<dbReference type="InterPro" id="IPR038765">
    <property type="entry name" value="Papain-like_cys_pep_sf"/>
</dbReference>
<evidence type="ECO:0000256" key="6">
    <source>
        <dbReference type="ARBA" id="ARBA00022807"/>
    </source>
</evidence>
<feature type="compositionally biased region" description="Polar residues" evidence="7">
    <location>
        <begin position="756"/>
        <end position="765"/>
    </location>
</feature>
<comment type="catalytic activity">
    <reaction evidence="1">
        <text>Thiol-dependent hydrolysis of ester, thioester, amide, peptide and isopeptide bonds formed by the C-terminal Gly of ubiquitin (a 76-residue protein attached to proteins as an intracellular targeting signal).</text>
        <dbReference type="EC" id="3.4.19.12"/>
    </reaction>
</comment>
<keyword evidence="6" id="KW-0788">Thiol protease</keyword>
<dbReference type="Proteomes" id="UP001215712">
    <property type="component" value="Unassembled WGS sequence"/>
</dbReference>
<dbReference type="Pfam" id="PF13446">
    <property type="entry name" value="RPT"/>
    <property type="match status" value="4"/>
</dbReference>
<feature type="domain" description="USP" evidence="8">
    <location>
        <begin position="654"/>
        <end position="1205"/>
    </location>
</feature>
<feature type="region of interest" description="Disordered" evidence="7">
    <location>
        <begin position="755"/>
        <end position="800"/>
    </location>
</feature>
<dbReference type="SUPFAM" id="SSF54001">
    <property type="entry name" value="Cysteine proteinases"/>
    <property type="match status" value="1"/>
</dbReference>
<dbReference type="CDD" id="cd02666">
    <property type="entry name" value="Peptidase_C19J"/>
    <property type="match status" value="1"/>
</dbReference>
<gene>
    <name evidence="9" type="ORF">N7493_004096</name>
</gene>
<reference evidence="9" key="2">
    <citation type="submission" date="2023-01" db="EMBL/GenBank/DDBJ databases">
        <authorList>
            <person name="Petersen C."/>
        </authorList>
    </citation>
    <scope>NUCLEOTIDE SEQUENCE</scope>
    <source>
        <strain evidence="9">IBT 17514</strain>
    </source>
</reference>
<proteinExistence type="predicted"/>
<dbReference type="GO" id="GO:0016579">
    <property type="term" value="P:protein deubiquitination"/>
    <property type="evidence" value="ECO:0007669"/>
    <property type="project" value="InterPro"/>
</dbReference>
<dbReference type="PROSITE" id="PS50235">
    <property type="entry name" value="USP_3"/>
    <property type="match status" value="1"/>
</dbReference>
<dbReference type="Gene3D" id="3.90.70.10">
    <property type="entry name" value="Cysteine proteinases"/>
    <property type="match status" value="2"/>
</dbReference>
<reference evidence="9" key="1">
    <citation type="journal article" date="2023" name="IMA Fungus">
        <title>Comparative genomic study of the Penicillium genus elucidates a diverse pangenome and 15 lateral gene transfer events.</title>
        <authorList>
            <person name="Petersen C."/>
            <person name="Sorensen T."/>
            <person name="Nielsen M.R."/>
            <person name="Sondergaard T.E."/>
            <person name="Sorensen J.L."/>
            <person name="Fitzpatrick D.A."/>
            <person name="Frisvad J.C."/>
            <person name="Nielsen K.L."/>
        </authorList>
    </citation>
    <scope>NUCLEOTIDE SEQUENCE</scope>
    <source>
        <strain evidence="9">IBT 17514</strain>
    </source>
</reference>
<dbReference type="PROSITE" id="PS00973">
    <property type="entry name" value="USP_2"/>
    <property type="match status" value="1"/>
</dbReference>
<accession>A0AAD6HRD1</accession>
<dbReference type="InterPro" id="IPR028889">
    <property type="entry name" value="USP"/>
</dbReference>
<dbReference type="InterPro" id="IPR025305">
    <property type="entry name" value="UCH_repeat_domain"/>
</dbReference>